<reference evidence="1 2" key="1">
    <citation type="submission" date="2020-03" db="EMBL/GenBank/DDBJ databases">
        <title>Dissostichus mawsoni Genome sequencing and assembly.</title>
        <authorList>
            <person name="Park H."/>
        </authorList>
    </citation>
    <scope>NUCLEOTIDE SEQUENCE [LARGE SCALE GENOMIC DNA]</scope>
    <source>
        <strain evidence="1">DM0001</strain>
        <tissue evidence="1">Muscle</tissue>
    </source>
</reference>
<keyword evidence="2" id="KW-1185">Reference proteome</keyword>
<sequence>MVAAAPAVRAKEMAHSKARVTDGKVTYPPGVKEISDKISKEEMVRRLKVSVCSSRLLCLLCAQIRRI</sequence>
<dbReference type="EMBL" id="JAAKFY010000020">
    <property type="protein sequence ID" value="KAF3840939.1"/>
    <property type="molecule type" value="Genomic_DNA"/>
</dbReference>
<comment type="caution">
    <text evidence="1">The sequence shown here is derived from an EMBL/GenBank/DDBJ whole genome shotgun (WGS) entry which is preliminary data.</text>
</comment>
<protein>
    <submittedName>
        <fullName evidence="1">Uncharacterized protein</fullName>
    </submittedName>
</protein>
<dbReference type="AlphaFoldDB" id="A0A7J5XWP7"/>
<dbReference type="Proteomes" id="UP000518266">
    <property type="component" value="Unassembled WGS sequence"/>
</dbReference>
<gene>
    <name evidence="1" type="ORF">F7725_006801</name>
</gene>
<name>A0A7J5XWP7_DISMA</name>
<evidence type="ECO:0000313" key="1">
    <source>
        <dbReference type="EMBL" id="KAF3840939.1"/>
    </source>
</evidence>
<evidence type="ECO:0000313" key="2">
    <source>
        <dbReference type="Proteomes" id="UP000518266"/>
    </source>
</evidence>
<organism evidence="1 2">
    <name type="scientific">Dissostichus mawsoni</name>
    <name type="common">Antarctic cod</name>
    <dbReference type="NCBI Taxonomy" id="36200"/>
    <lineage>
        <taxon>Eukaryota</taxon>
        <taxon>Metazoa</taxon>
        <taxon>Chordata</taxon>
        <taxon>Craniata</taxon>
        <taxon>Vertebrata</taxon>
        <taxon>Euteleostomi</taxon>
        <taxon>Actinopterygii</taxon>
        <taxon>Neopterygii</taxon>
        <taxon>Teleostei</taxon>
        <taxon>Neoteleostei</taxon>
        <taxon>Acanthomorphata</taxon>
        <taxon>Eupercaria</taxon>
        <taxon>Perciformes</taxon>
        <taxon>Notothenioidei</taxon>
        <taxon>Nototheniidae</taxon>
        <taxon>Dissostichus</taxon>
    </lineage>
</organism>
<accession>A0A7J5XWP7</accession>
<proteinExistence type="predicted"/>